<evidence type="ECO:0000256" key="9">
    <source>
        <dbReference type="ARBA" id="ARBA00023136"/>
    </source>
</evidence>
<evidence type="ECO:0000313" key="13">
    <source>
        <dbReference type="Proteomes" id="UP000796880"/>
    </source>
</evidence>
<accession>A0A8K0GWC8</accession>
<evidence type="ECO:0000256" key="2">
    <source>
        <dbReference type="ARBA" id="ARBA00004370"/>
    </source>
</evidence>
<keyword evidence="8 11" id="KW-0503">Monooxygenase</keyword>
<evidence type="ECO:0000256" key="5">
    <source>
        <dbReference type="ARBA" id="ARBA00022723"/>
    </source>
</evidence>
<keyword evidence="5 10" id="KW-0479">Metal-binding</keyword>
<dbReference type="EMBL" id="VOIH02000008">
    <property type="protein sequence ID" value="KAF3440441.1"/>
    <property type="molecule type" value="Genomic_DNA"/>
</dbReference>
<dbReference type="PANTHER" id="PTHR47943:SF2">
    <property type="entry name" value="CYTOCHROME P450"/>
    <property type="match status" value="1"/>
</dbReference>
<dbReference type="PRINTS" id="PR00463">
    <property type="entry name" value="EP450I"/>
</dbReference>
<comment type="cofactor">
    <cofactor evidence="1 10">
        <name>heme</name>
        <dbReference type="ChEBI" id="CHEBI:30413"/>
    </cofactor>
</comment>
<dbReference type="Proteomes" id="UP000796880">
    <property type="component" value="Unassembled WGS sequence"/>
</dbReference>
<dbReference type="GO" id="GO:0016020">
    <property type="term" value="C:membrane"/>
    <property type="evidence" value="ECO:0007669"/>
    <property type="project" value="UniProtKB-SubCell"/>
</dbReference>
<feature type="binding site" description="axial binding residue" evidence="10">
    <location>
        <position position="315"/>
    </location>
    <ligand>
        <name>heme</name>
        <dbReference type="ChEBI" id="CHEBI:30413"/>
    </ligand>
    <ligandPart>
        <name>Fe</name>
        <dbReference type="ChEBI" id="CHEBI:18248"/>
    </ligandPart>
</feature>
<dbReference type="InterPro" id="IPR001128">
    <property type="entry name" value="Cyt_P450"/>
</dbReference>
<keyword evidence="7 10" id="KW-0408">Iron</keyword>
<evidence type="ECO:0000256" key="7">
    <source>
        <dbReference type="ARBA" id="ARBA00023004"/>
    </source>
</evidence>
<dbReference type="Gene3D" id="1.10.630.10">
    <property type="entry name" value="Cytochrome P450"/>
    <property type="match status" value="1"/>
</dbReference>
<evidence type="ECO:0000256" key="10">
    <source>
        <dbReference type="PIRSR" id="PIRSR602401-1"/>
    </source>
</evidence>
<dbReference type="PRINTS" id="PR00385">
    <property type="entry name" value="P450"/>
</dbReference>
<gene>
    <name evidence="12" type="ORF">FNV43_RR18725</name>
</gene>
<sequence>MCTLELLSSRKIDSFRAMRKQETDLLISFIREAAGDHAAVDLTAKVSSLSADMSCRMIMGKKFEVSEFDERGFSAVIQDAMKLAATPNLGDYIPQIARFDFQGLTKKMKKVGTVFDNFLEKIVEEHIQCSRNDNNEEEDKAKDFVDVMLGFLDSEESEYRIERPNIKAIILDMLSASIDTTSTTIDWALAELIRNPDILKKVQKELETKVGVERMVEESDLESLDYLNMVVKETLRLHPAGPLMLPHKAREDCTINGFHIPQNASVIINAWAIGRDPHAWTEPNKFFPERFVKSDIDFRGHDFQLIPFGSGRRSCPGIQLGLTVVRLVLAQLVHCFDWELPNGMLPGELDMTEVFGLSVPRAKHLLAIPTCRLVHK</sequence>
<dbReference type="InterPro" id="IPR036396">
    <property type="entry name" value="Cyt_P450_sf"/>
</dbReference>
<comment type="caution">
    <text evidence="12">The sequence shown here is derived from an EMBL/GenBank/DDBJ whole genome shotgun (WGS) entry which is preliminary data.</text>
</comment>
<keyword evidence="6 11" id="KW-0560">Oxidoreductase</keyword>
<evidence type="ECO:0000313" key="12">
    <source>
        <dbReference type="EMBL" id="KAF3440441.1"/>
    </source>
</evidence>
<evidence type="ECO:0000256" key="6">
    <source>
        <dbReference type="ARBA" id="ARBA00023002"/>
    </source>
</evidence>
<evidence type="ECO:0008006" key="14">
    <source>
        <dbReference type="Google" id="ProtNLM"/>
    </source>
</evidence>
<name>A0A8K0GWC8_9ROSA</name>
<evidence type="ECO:0000256" key="1">
    <source>
        <dbReference type="ARBA" id="ARBA00001971"/>
    </source>
</evidence>
<dbReference type="PANTHER" id="PTHR47943">
    <property type="entry name" value="CYTOCHROME P450 93A3-LIKE"/>
    <property type="match status" value="1"/>
</dbReference>
<keyword evidence="13" id="KW-1185">Reference proteome</keyword>
<evidence type="ECO:0000256" key="4">
    <source>
        <dbReference type="ARBA" id="ARBA00022617"/>
    </source>
</evidence>
<dbReference type="GO" id="GO:0016705">
    <property type="term" value="F:oxidoreductase activity, acting on paired donors, with incorporation or reduction of molecular oxygen"/>
    <property type="evidence" value="ECO:0007669"/>
    <property type="project" value="InterPro"/>
</dbReference>
<dbReference type="CDD" id="cd11072">
    <property type="entry name" value="CYP71-like"/>
    <property type="match status" value="1"/>
</dbReference>
<organism evidence="12 13">
    <name type="scientific">Rhamnella rubrinervis</name>
    <dbReference type="NCBI Taxonomy" id="2594499"/>
    <lineage>
        <taxon>Eukaryota</taxon>
        <taxon>Viridiplantae</taxon>
        <taxon>Streptophyta</taxon>
        <taxon>Embryophyta</taxon>
        <taxon>Tracheophyta</taxon>
        <taxon>Spermatophyta</taxon>
        <taxon>Magnoliopsida</taxon>
        <taxon>eudicotyledons</taxon>
        <taxon>Gunneridae</taxon>
        <taxon>Pentapetalae</taxon>
        <taxon>rosids</taxon>
        <taxon>fabids</taxon>
        <taxon>Rosales</taxon>
        <taxon>Rhamnaceae</taxon>
        <taxon>rhamnoid group</taxon>
        <taxon>Rhamneae</taxon>
        <taxon>Rhamnella</taxon>
    </lineage>
</organism>
<comment type="subcellular location">
    <subcellularLocation>
        <location evidence="2">Membrane</location>
    </subcellularLocation>
</comment>
<keyword evidence="9" id="KW-0472">Membrane</keyword>
<dbReference type="SUPFAM" id="SSF48264">
    <property type="entry name" value="Cytochrome P450"/>
    <property type="match status" value="1"/>
</dbReference>
<reference evidence="12" key="1">
    <citation type="submission" date="2020-03" db="EMBL/GenBank/DDBJ databases">
        <title>A high-quality chromosome-level genome assembly of a woody plant with both climbing and erect habits, Rhamnella rubrinervis.</title>
        <authorList>
            <person name="Lu Z."/>
            <person name="Yang Y."/>
            <person name="Zhu X."/>
            <person name="Sun Y."/>
        </authorList>
    </citation>
    <scope>NUCLEOTIDE SEQUENCE</scope>
    <source>
        <strain evidence="12">BYM</strain>
        <tissue evidence="12">Leaf</tissue>
    </source>
</reference>
<keyword evidence="4 10" id="KW-0349">Heme</keyword>
<dbReference type="InterPro" id="IPR017972">
    <property type="entry name" value="Cyt_P450_CS"/>
</dbReference>
<protein>
    <recommendedName>
        <fullName evidence="14">Cytochrome P450</fullName>
    </recommendedName>
</protein>
<dbReference type="PROSITE" id="PS00086">
    <property type="entry name" value="CYTOCHROME_P450"/>
    <property type="match status" value="1"/>
</dbReference>
<proteinExistence type="inferred from homology"/>
<dbReference type="InterPro" id="IPR002401">
    <property type="entry name" value="Cyt_P450_E_grp-I"/>
</dbReference>
<dbReference type="GO" id="GO:0005506">
    <property type="term" value="F:iron ion binding"/>
    <property type="evidence" value="ECO:0007669"/>
    <property type="project" value="InterPro"/>
</dbReference>
<dbReference type="Pfam" id="PF00067">
    <property type="entry name" value="p450"/>
    <property type="match status" value="1"/>
</dbReference>
<comment type="similarity">
    <text evidence="3 11">Belongs to the cytochrome P450 family.</text>
</comment>
<dbReference type="GO" id="GO:0004497">
    <property type="term" value="F:monooxygenase activity"/>
    <property type="evidence" value="ECO:0007669"/>
    <property type="project" value="UniProtKB-KW"/>
</dbReference>
<dbReference type="GO" id="GO:0020037">
    <property type="term" value="F:heme binding"/>
    <property type="evidence" value="ECO:0007669"/>
    <property type="project" value="InterPro"/>
</dbReference>
<dbReference type="AlphaFoldDB" id="A0A8K0GWC8"/>
<dbReference type="FunFam" id="1.10.630.10:FF:000204">
    <property type="entry name" value="Uncharacterized protein"/>
    <property type="match status" value="1"/>
</dbReference>
<dbReference type="OrthoDB" id="2789670at2759"/>
<evidence type="ECO:0000256" key="8">
    <source>
        <dbReference type="ARBA" id="ARBA00023033"/>
    </source>
</evidence>
<evidence type="ECO:0000256" key="3">
    <source>
        <dbReference type="ARBA" id="ARBA00010617"/>
    </source>
</evidence>
<evidence type="ECO:0000256" key="11">
    <source>
        <dbReference type="RuleBase" id="RU000461"/>
    </source>
</evidence>